<dbReference type="Proteomes" id="UP000015101">
    <property type="component" value="Unassembled WGS sequence"/>
</dbReference>
<gene>
    <name evidence="6" type="primary">20199688</name>
    <name evidence="5" type="ORF">HELRODRAFT_162645</name>
</gene>
<dbReference type="GO" id="GO:0005829">
    <property type="term" value="C:cytosol"/>
    <property type="evidence" value="ECO:0007669"/>
    <property type="project" value="GOC"/>
</dbReference>
<dbReference type="EnsemblMetazoa" id="HelroT162645">
    <property type="protein sequence ID" value="HelroP162645"/>
    <property type="gene ID" value="HelroG162645"/>
</dbReference>
<dbReference type="EMBL" id="AMQM01001133">
    <property type="status" value="NOT_ANNOTATED_CDS"/>
    <property type="molecule type" value="Genomic_DNA"/>
</dbReference>
<dbReference type="OrthoDB" id="297643at2759"/>
<evidence type="ECO:0000313" key="7">
    <source>
        <dbReference type="Proteomes" id="UP000015101"/>
    </source>
</evidence>
<dbReference type="InParanoid" id="T1ESY8"/>
<keyword evidence="7" id="KW-1185">Reference proteome</keyword>
<dbReference type="GeneID" id="20199688"/>
<reference evidence="6" key="3">
    <citation type="submission" date="2015-06" db="UniProtKB">
        <authorList>
            <consortium name="EnsemblMetazoa"/>
        </authorList>
    </citation>
    <scope>IDENTIFICATION</scope>
</reference>
<dbReference type="STRING" id="6412.T1ESY8"/>
<evidence type="ECO:0000256" key="2">
    <source>
        <dbReference type="ARBA" id="ARBA00022927"/>
    </source>
</evidence>
<evidence type="ECO:0000313" key="5">
    <source>
        <dbReference type="EMBL" id="ESN99151.1"/>
    </source>
</evidence>
<dbReference type="AlphaFoldDB" id="T1ESY8"/>
<reference evidence="5 7" key="2">
    <citation type="journal article" date="2013" name="Nature">
        <title>Insights into bilaterian evolution from three spiralian genomes.</title>
        <authorList>
            <person name="Simakov O."/>
            <person name="Marletaz F."/>
            <person name="Cho S.J."/>
            <person name="Edsinger-Gonzales E."/>
            <person name="Havlak P."/>
            <person name="Hellsten U."/>
            <person name="Kuo D.H."/>
            <person name="Larsson T."/>
            <person name="Lv J."/>
            <person name="Arendt D."/>
            <person name="Savage R."/>
            <person name="Osoegawa K."/>
            <person name="de Jong P."/>
            <person name="Grimwood J."/>
            <person name="Chapman J.A."/>
            <person name="Shapiro H."/>
            <person name="Aerts A."/>
            <person name="Otillar R.P."/>
            <person name="Terry A.Y."/>
            <person name="Boore J.L."/>
            <person name="Grigoriev I.V."/>
            <person name="Lindberg D.R."/>
            <person name="Seaver E.C."/>
            <person name="Weisblat D.A."/>
            <person name="Putnam N.H."/>
            <person name="Rokhsar D.S."/>
        </authorList>
    </citation>
    <scope>NUCLEOTIDE SEQUENCE</scope>
</reference>
<sequence>MNNNNKTTTDITNDSNYKKYTSAIDSALRSFENTSEWADLIAALGKLNKVLNSYSKYTKIPRKVLIGKRLAQCLHPSLPNGVHLKALETYNIIFRCIGPHELSLDIFIYSCGLFPLLSYAAINVRPVLLSIYENHFVPLNSSIRPAMTGLLMGLLPGFENASEYFERMQQLLESFSECVDKSHFYTCMWECINCNSAVRCAGLNFIIMHFDKKQSMEDQIYLMGTNICLLIHPGSRPSANPAVYPSEVGKWGDDVSCRMLAGEMAQ</sequence>
<evidence type="ECO:0000313" key="6">
    <source>
        <dbReference type="EnsemblMetazoa" id="HelroP162645"/>
    </source>
</evidence>
<dbReference type="EMBL" id="KB097143">
    <property type="protein sequence ID" value="ESN99151.1"/>
    <property type="molecule type" value="Genomic_DNA"/>
</dbReference>
<dbReference type="OMA" id="CIGPHEL"/>
<dbReference type="eggNOG" id="KOG3613">
    <property type="taxonomic scope" value="Eukaryota"/>
</dbReference>
<evidence type="ECO:0000256" key="1">
    <source>
        <dbReference type="ARBA" id="ARBA00022448"/>
    </source>
</evidence>
<dbReference type="InterPro" id="IPR040314">
    <property type="entry name" value="DOP1"/>
</dbReference>
<dbReference type="PANTHER" id="PTHR14042">
    <property type="entry name" value="DOPEY-RELATED"/>
    <property type="match status" value="1"/>
</dbReference>
<protein>
    <recommendedName>
        <fullName evidence="4">DOP1 N-terminal domain-containing protein</fullName>
    </recommendedName>
</protein>
<dbReference type="HOGENOM" id="CLU_1209427_0_0_1"/>
<dbReference type="InterPro" id="IPR007249">
    <property type="entry name" value="DOP1_N"/>
</dbReference>
<evidence type="ECO:0000259" key="4">
    <source>
        <dbReference type="Pfam" id="PF04118"/>
    </source>
</evidence>
<evidence type="ECO:0000256" key="3">
    <source>
        <dbReference type="ARBA" id="ARBA00046326"/>
    </source>
</evidence>
<feature type="domain" description="DOP1 N-terminal" evidence="4">
    <location>
        <begin position="14"/>
        <end position="218"/>
    </location>
</feature>
<dbReference type="CTD" id="20199688"/>
<dbReference type="PANTHER" id="PTHR14042:SF24">
    <property type="entry name" value="PROTEIN DOPEY-1 HOMOLOG"/>
    <property type="match status" value="1"/>
</dbReference>
<dbReference type="Pfam" id="PF04118">
    <property type="entry name" value="Dopey_N"/>
    <property type="match status" value="1"/>
</dbReference>
<dbReference type="GO" id="GO:0006895">
    <property type="term" value="P:Golgi to endosome transport"/>
    <property type="evidence" value="ECO:0007669"/>
    <property type="project" value="InterPro"/>
</dbReference>
<keyword evidence="2" id="KW-0653">Protein transport</keyword>
<accession>T1ESY8</accession>
<organism evidence="6 7">
    <name type="scientific">Helobdella robusta</name>
    <name type="common">Californian leech</name>
    <dbReference type="NCBI Taxonomy" id="6412"/>
    <lineage>
        <taxon>Eukaryota</taxon>
        <taxon>Metazoa</taxon>
        <taxon>Spiralia</taxon>
        <taxon>Lophotrochozoa</taxon>
        <taxon>Annelida</taxon>
        <taxon>Clitellata</taxon>
        <taxon>Hirudinea</taxon>
        <taxon>Rhynchobdellida</taxon>
        <taxon>Glossiphoniidae</taxon>
        <taxon>Helobdella</taxon>
    </lineage>
</organism>
<name>T1ESY8_HELRO</name>
<dbReference type="RefSeq" id="XP_009023040.1">
    <property type="nucleotide sequence ID" value="XM_009024792.1"/>
</dbReference>
<reference evidence="7" key="1">
    <citation type="submission" date="2012-12" db="EMBL/GenBank/DDBJ databases">
        <authorList>
            <person name="Hellsten U."/>
            <person name="Grimwood J."/>
            <person name="Chapman J.A."/>
            <person name="Shapiro H."/>
            <person name="Aerts A."/>
            <person name="Otillar R.P."/>
            <person name="Terry A.Y."/>
            <person name="Boore J.L."/>
            <person name="Simakov O."/>
            <person name="Marletaz F."/>
            <person name="Cho S.-J."/>
            <person name="Edsinger-Gonzales E."/>
            <person name="Havlak P."/>
            <person name="Kuo D.-H."/>
            <person name="Larsson T."/>
            <person name="Lv J."/>
            <person name="Arendt D."/>
            <person name="Savage R."/>
            <person name="Osoegawa K."/>
            <person name="de Jong P."/>
            <person name="Lindberg D.R."/>
            <person name="Seaver E.C."/>
            <person name="Weisblat D.A."/>
            <person name="Putnam N.H."/>
            <person name="Grigoriev I.V."/>
            <person name="Rokhsar D.S."/>
        </authorList>
    </citation>
    <scope>NUCLEOTIDE SEQUENCE</scope>
</reference>
<keyword evidence="1" id="KW-0813">Transport</keyword>
<comment type="similarity">
    <text evidence="3">Belongs to the DOP1 family.</text>
</comment>
<dbReference type="GO" id="GO:0015031">
    <property type="term" value="P:protein transport"/>
    <property type="evidence" value="ECO:0007669"/>
    <property type="project" value="UniProtKB-KW"/>
</dbReference>
<proteinExistence type="inferred from homology"/>
<dbReference type="KEGG" id="hro:HELRODRAFT_162645"/>